<dbReference type="PROSITE" id="PS50110">
    <property type="entry name" value="RESPONSE_REGULATORY"/>
    <property type="match status" value="1"/>
</dbReference>
<dbReference type="InterPro" id="IPR050595">
    <property type="entry name" value="Bact_response_regulator"/>
</dbReference>
<dbReference type="SUPFAM" id="SSF52172">
    <property type="entry name" value="CheY-like"/>
    <property type="match status" value="1"/>
</dbReference>
<dbReference type="PANTHER" id="PTHR44591">
    <property type="entry name" value="STRESS RESPONSE REGULATOR PROTEIN 1"/>
    <property type="match status" value="1"/>
</dbReference>
<dbReference type="SMART" id="SM00448">
    <property type="entry name" value="REC"/>
    <property type="match status" value="1"/>
</dbReference>
<dbReference type="InterPro" id="IPR011006">
    <property type="entry name" value="CheY-like_superfamily"/>
</dbReference>
<protein>
    <recommendedName>
        <fullName evidence="3">Response regulatory domain-containing protein</fullName>
    </recommendedName>
</protein>
<evidence type="ECO:0000256" key="1">
    <source>
        <dbReference type="ARBA" id="ARBA00022553"/>
    </source>
</evidence>
<comment type="caution">
    <text evidence="4">The sequence shown here is derived from an EMBL/GenBank/DDBJ whole genome shotgun (WGS) entry which is preliminary data.</text>
</comment>
<dbReference type="Gene3D" id="3.40.50.2300">
    <property type="match status" value="1"/>
</dbReference>
<feature type="domain" description="Response regulatory" evidence="3">
    <location>
        <begin position="27"/>
        <end position="143"/>
    </location>
</feature>
<accession>A0A2N5Z9L6</accession>
<dbReference type="AlphaFoldDB" id="A0A2N5Z9L6"/>
<evidence type="ECO:0000259" key="3">
    <source>
        <dbReference type="PROSITE" id="PS50110"/>
    </source>
</evidence>
<feature type="modified residue" description="4-aspartylphosphate" evidence="2">
    <location>
        <position position="76"/>
    </location>
</feature>
<dbReference type="EMBL" id="PKTG01000140">
    <property type="protein sequence ID" value="PLX15368.1"/>
    <property type="molecule type" value="Genomic_DNA"/>
</dbReference>
<reference evidence="4 5" key="1">
    <citation type="submission" date="2017-11" db="EMBL/GenBank/DDBJ databases">
        <title>Genome-resolved metagenomics identifies genetic mobility, metabolic interactions, and unexpected diversity in perchlorate-reducing communities.</title>
        <authorList>
            <person name="Barnum T.P."/>
            <person name="Figueroa I.A."/>
            <person name="Carlstrom C.I."/>
            <person name="Lucas L.N."/>
            <person name="Engelbrektson A.L."/>
            <person name="Coates J.D."/>
        </authorList>
    </citation>
    <scope>NUCLEOTIDE SEQUENCE [LARGE SCALE GENOMIC DNA]</scope>
    <source>
        <strain evidence="4">BM706</strain>
    </source>
</reference>
<evidence type="ECO:0000313" key="4">
    <source>
        <dbReference type="EMBL" id="PLX15368.1"/>
    </source>
</evidence>
<dbReference type="GO" id="GO:0000160">
    <property type="term" value="P:phosphorelay signal transduction system"/>
    <property type="evidence" value="ECO:0007669"/>
    <property type="project" value="InterPro"/>
</dbReference>
<name>A0A2N5Z9L6_MUIH1</name>
<gene>
    <name evidence="4" type="ORF">C0601_13010</name>
</gene>
<proteinExistence type="predicted"/>
<organism evidence="4 5">
    <name type="scientific">Muiribacterium halophilum</name>
    <dbReference type="NCBI Taxonomy" id="2053465"/>
    <lineage>
        <taxon>Bacteria</taxon>
        <taxon>Candidatus Muiribacteriota</taxon>
        <taxon>Candidatus Muiribacteriia</taxon>
        <taxon>Candidatus Muiribacteriales</taxon>
        <taxon>Candidatus Muiribacteriaceae</taxon>
        <taxon>Candidatus Muiribacterium</taxon>
    </lineage>
</organism>
<evidence type="ECO:0000256" key="2">
    <source>
        <dbReference type="PROSITE-ProRule" id="PRU00169"/>
    </source>
</evidence>
<dbReference type="Proteomes" id="UP000234857">
    <property type="component" value="Unassembled WGS sequence"/>
</dbReference>
<evidence type="ECO:0000313" key="5">
    <source>
        <dbReference type="Proteomes" id="UP000234857"/>
    </source>
</evidence>
<dbReference type="Pfam" id="PF00072">
    <property type="entry name" value="Response_reg"/>
    <property type="match status" value="1"/>
</dbReference>
<dbReference type="PANTHER" id="PTHR44591:SF3">
    <property type="entry name" value="RESPONSE REGULATORY DOMAIN-CONTAINING PROTEIN"/>
    <property type="match status" value="1"/>
</dbReference>
<dbReference type="InterPro" id="IPR001789">
    <property type="entry name" value="Sig_transdc_resp-reg_receiver"/>
</dbReference>
<keyword evidence="1 2" id="KW-0597">Phosphoprotein</keyword>
<sequence>MLVYIEQKITEETGCAFMTEKNTEKKKILILDDKKETTDFIELLLEMEQFEVRSLNNPIELVPILKKEQFDLLLLDIMMPGLDGWQVTRLIKSEKEHKKMPIIILSCLTDKKSKFIAKKFGVDDFVEKPFSPEVLVSKIKKLLGM</sequence>